<evidence type="ECO:0000256" key="1">
    <source>
        <dbReference type="ARBA" id="ARBA00004123"/>
    </source>
</evidence>
<keyword evidence="2" id="KW-0862">Zinc</keyword>
<evidence type="ECO:0000256" key="3">
    <source>
        <dbReference type="ARBA" id="ARBA00023015"/>
    </source>
</evidence>
<feature type="region of interest" description="Disordered" evidence="7">
    <location>
        <begin position="150"/>
        <end position="180"/>
    </location>
</feature>
<evidence type="ECO:0000256" key="4">
    <source>
        <dbReference type="ARBA" id="ARBA00023125"/>
    </source>
</evidence>
<dbReference type="GO" id="GO:0005634">
    <property type="term" value="C:nucleus"/>
    <property type="evidence" value="ECO:0007669"/>
    <property type="project" value="UniProtKB-SubCell"/>
</dbReference>
<dbReference type="Gene3D" id="4.10.240.10">
    <property type="entry name" value="Zn(2)-C6 fungal-type DNA-binding domain"/>
    <property type="match status" value="1"/>
</dbReference>
<gene>
    <name evidence="9" type="ORF">M752DRAFT_267544</name>
</gene>
<dbReference type="PANTHER" id="PTHR31845:SF32">
    <property type="entry name" value="MISCELLANEOUS ZN(II)2CYS6 TRANSCRIPTION FACTOR (EUROFUNG)-RELATED"/>
    <property type="match status" value="1"/>
</dbReference>
<feature type="compositionally biased region" description="Low complexity" evidence="7">
    <location>
        <begin position="66"/>
        <end position="85"/>
    </location>
</feature>
<evidence type="ECO:0000313" key="9">
    <source>
        <dbReference type="EMBL" id="RDK41254.1"/>
    </source>
</evidence>
<keyword evidence="6" id="KW-0539">Nucleus</keyword>
<dbReference type="GO" id="GO:0000976">
    <property type="term" value="F:transcription cis-regulatory region binding"/>
    <property type="evidence" value="ECO:0007669"/>
    <property type="project" value="TreeGrafter"/>
</dbReference>
<proteinExistence type="predicted"/>
<dbReference type="EMBL" id="KZ851856">
    <property type="protein sequence ID" value="RDK41254.1"/>
    <property type="molecule type" value="Genomic_DNA"/>
</dbReference>
<keyword evidence="4" id="KW-0238">DNA-binding</keyword>
<protein>
    <submittedName>
        <fullName evidence="9">Zn(II)2Cys6 transcription factor</fullName>
    </submittedName>
</protein>
<evidence type="ECO:0000313" key="10">
    <source>
        <dbReference type="Proteomes" id="UP000254937"/>
    </source>
</evidence>
<name>A0A370PH75_ASPPH</name>
<dbReference type="CDD" id="cd00067">
    <property type="entry name" value="GAL4"/>
    <property type="match status" value="1"/>
</dbReference>
<reference evidence="9 10" key="1">
    <citation type="submission" date="2018-07" db="EMBL/GenBank/DDBJ databases">
        <title>Section-level genome sequencing of Aspergillus section Nigri to investigate inter- and intra-species variation.</title>
        <authorList>
            <consortium name="DOE Joint Genome Institute"/>
            <person name="Vesth T.C."/>
            <person name="Nybo J.L."/>
            <person name="Theobald S."/>
            <person name="Frisvad J.C."/>
            <person name="Larsen T.O."/>
            <person name="Nielsen K.F."/>
            <person name="Hoof J.B."/>
            <person name="Brandl J."/>
            <person name="Salamov A."/>
            <person name="Riley R."/>
            <person name="Gladden J.M."/>
            <person name="Phatale P."/>
            <person name="Nielsen M.T."/>
            <person name="Lyhne E.K."/>
            <person name="Kogle M.E."/>
            <person name="Strasser K."/>
            <person name="McDonnell E."/>
            <person name="Barry K."/>
            <person name="Clum A."/>
            <person name="Chen C."/>
            <person name="Nolan M."/>
            <person name="Sandor L."/>
            <person name="Kuo A."/>
            <person name="Lipzen A."/>
            <person name="Hainaut M."/>
            <person name="Drula E."/>
            <person name="Tsang A."/>
            <person name="Magnuson J.K."/>
            <person name="Henrissat B."/>
            <person name="Wiebenga A."/>
            <person name="Simmons B.A."/>
            <person name="Makela M.R."/>
            <person name="De vries R.P."/>
            <person name="Grigoriev I.V."/>
            <person name="Mortensen U.H."/>
            <person name="Baker S.E."/>
            <person name="Andersen M.R."/>
        </authorList>
    </citation>
    <scope>NUCLEOTIDE SEQUENCE [LARGE SCALE GENOMIC DNA]</scope>
    <source>
        <strain evidence="9 10">ATCC 13157</strain>
    </source>
</reference>
<dbReference type="GO" id="GO:0000981">
    <property type="term" value="F:DNA-binding transcription factor activity, RNA polymerase II-specific"/>
    <property type="evidence" value="ECO:0007669"/>
    <property type="project" value="InterPro"/>
</dbReference>
<evidence type="ECO:0000256" key="2">
    <source>
        <dbReference type="ARBA" id="ARBA00022833"/>
    </source>
</evidence>
<dbReference type="InterPro" id="IPR036864">
    <property type="entry name" value="Zn2-C6_fun-type_DNA-bd_sf"/>
</dbReference>
<feature type="region of interest" description="Disordered" evidence="7">
    <location>
        <begin position="63"/>
        <end position="85"/>
    </location>
</feature>
<sequence>MASTDRSTAAESSDTRDDSPQDDTYAAPYGRSCLDCSQAKCKCIYSKASGKCQRCQRLDKECRQPATTRRSTTRRSAVSKSTSKTNRLEDKIEDLVALLRAGIHPGNASTTLLKELAQLPENQKSTGSNAVSPPGHCDISMSSSGPCSVYTRLTNGTESTPEASLSDGGGGSLSTGVSAEHEMEPTGVQAEEYFTVFLTQMLPYFPCIYVLPGTTAQKLRRDKPFTWVCIMAIASKSSAQRRILFDRIKQTVAQRLVHEYTCRELDILQGILLYLGWSNQQVYNKANIYVFAQLAMGIVYEMGLFNPEAKGKHMLLCVHPEPHENRTAPPRQVMEERRAVLGCFLLTSTIATFLQQSDSLRWTPHLEDCLRLLEEQQECANDGILVQQVRLQLVTDRLSLGSRYGGSASVESMRPSPSVYLRPMQTQLQSRLQEIMSRHGSHSKGYKIVLLHHYNTSLSLYESALPKGAISSIVNVTYEHLDYLYGCLDATKSWFDVFLSIPPGEYIGFPFAVFAQMVQNLATLFQLSILESSLWDTTNVRRTADILQILDTIVSNMSLVATINGLDGDPGADIFSTIAQTYHAVRVGWETRLFTNPIGSSVVDSVPPILDQTLPDIITTPADPLPLIGDNDWLTDALNTLNRNEIG</sequence>
<dbReference type="InterPro" id="IPR051089">
    <property type="entry name" value="prtT"/>
</dbReference>
<feature type="compositionally biased region" description="Polar residues" evidence="7">
    <location>
        <begin position="150"/>
        <end position="163"/>
    </location>
</feature>
<dbReference type="InterPro" id="IPR001138">
    <property type="entry name" value="Zn2Cys6_DnaBD"/>
</dbReference>
<evidence type="ECO:0000259" key="8">
    <source>
        <dbReference type="PROSITE" id="PS00463"/>
    </source>
</evidence>
<dbReference type="PANTHER" id="PTHR31845">
    <property type="entry name" value="FINGER DOMAIN PROTEIN, PUTATIVE-RELATED"/>
    <property type="match status" value="1"/>
</dbReference>
<keyword evidence="5" id="KW-0804">Transcription</keyword>
<keyword evidence="3" id="KW-0805">Transcription regulation</keyword>
<evidence type="ECO:0000256" key="6">
    <source>
        <dbReference type="ARBA" id="ARBA00023242"/>
    </source>
</evidence>
<dbReference type="AlphaFoldDB" id="A0A370PH75"/>
<dbReference type="CDD" id="cd12148">
    <property type="entry name" value="fungal_TF_MHR"/>
    <property type="match status" value="1"/>
</dbReference>
<feature type="compositionally biased region" description="Polar residues" evidence="7">
    <location>
        <begin position="1"/>
        <end position="12"/>
    </location>
</feature>
<feature type="domain" description="Zn(2)-C6 fungal-type" evidence="8">
    <location>
        <begin position="32"/>
        <end position="62"/>
    </location>
</feature>
<comment type="subcellular location">
    <subcellularLocation>
        <location evidence="1">Nucleus</location>
    </subcellularLocation>
</comment>
<dbReference type="Proteomes" id="UP000254937">
    <property type="component" value="Unassembled WGS sequence"/>
</dbReference>
<dbReference type="GO" id="GO:0008270">
    <property type="term" value="F:zinc ion binding"/>
    <property type="evidence" value="ECO:0007669"/>
    <property type="project" value="InterPro"/>
</dbReference>
<evidence type="ECO:0000256" key="5">
    <source>
        <dbReference type="ARBA" id="ARBA00023163"/>
    </source>
</evidence>
<evidence type="ECO:0000256" key="7">
    <source>
        <dbReference type="SAM" id="MobiDB-lite"/>
    </source>
</evidence>
<accession>A0A370PH75</accession>
<organism evidence="9 10">
    <name type="scientific">Aspergillus phoenicis ATCC 13157</name>
    <dbReference type="NCBI Taxonomy" id="1353007"/>
    <lineage>
        <taxon>Eukaryota</taxon>
        <taxon>Fungi</taxon>
        <taxon>Dikarya</taxon>
        <taxon>Ascomycota</taxon>
        <taxon>Pezizomycotina</taxon>
        <taxon>Eurotiomycetes</taxon>
        <taxon>Eurotiomycetidae</taxon>
        <taxon>Eurotiales</taxon>
        <taxon>Aspergillaceae</taxon>
        <taxon>Aspergillus</taxon>
    </lineage>
</organism>
<feature type="region of interest" description="Disordered" evidence="7">
    <location>
        <begin position="1"/>
        <end position="24"/>
    </location>
</feature>
<keyword evidence="10" id="KW-1185">Reference proteome</keyword>
<dbReference type="PROSITE" id="PS00463">
    <property type="entry name" value="ZN2_CY6_FUNGAL_1"/>
    <property type="match status" value="1"/>
</dbReference>